<organism evidence="3 4">
    <name type="scientific">Psylliodes chrysocephalus</name>
    <dbReference type="NCBI Taxonomy" id="3402493"/>
    <lineage>
        <taxon>Eukaryota</taxon>
        <taxon>Metazoa</taxon>
        <taxon>Ecdysozoa</taxon>
        <taxon>Arthropoda</taxon>
        <taxon>Hexapoda</taxon>
        <taxon>Insecta</taxon>
        <taxon>Pterygota</taxon>
        <taxon>Neoptera</taxon>
        <taxon>Endopterygota</taxon>
        <taxon>Coleoptera</taxon>
        <taxon>Polyphaga</taxon>
        <taxon>Cucujiformia</taxon>
        <taxon>Chrysomeloidea</taxon>
        <taxon>Chrysomelidae</taxon>
        <taxon>Galerucinae</taxon>
        <taxon>Alticini</taxon>
        <taxon>Psylliodes</taxon>
    </lineage>
</organism>
<evidence type="ECO:0000256" key="1">
    <source>
        <dbReference type="SAM" id="Coils"/>
    </source>
</evidence>
<accession>A0A9P0CZ17</accession>
<keyword evidence="1" id="KW-0175">Coiled coil</keyword>
<feature type="coiled-coil region" evidence="1">
    <location>
        <begin position="208"/>
        <end position="263"/>
    </location>
</feature>
<dbReference type="Gene3D" id="1.10.287.1490">
    <property type="match status" value="1"/>
</dbReference>
<feature type="coiled-coil region" evidence="1">
    <location>
        <begin position="17"/>
        <end position="135"/>
    </location>
</feature>
<evidence type="ECO:0000256" key="2">
    <source>
        <dbReference type="SAM" id="MobiDB-lite"/>
    </source>
</evidence>
<protein>
    <recommendedName>
        <fullName evidence="5">Coiled-coil domain-containing protein 170</fullName>
    </recommendedName>
</protein>
<sequence>MEHEDDLDIATTLRSEIAVLQFTRDRLQNELEEMKNAMALRDQRCLELKVEADQLREQAARQNSTISSLRKRICDLEERERNLIISQTRHESTIEAAQKDLRYNEEKNLELESKIRRLEFEVNSNEQKKETLKMQFQDFVRRLSIALGADFADYAHVSLELLIQKASELIQETARLKNQVLSMRETINSMELDIKTSRENFERCLAEKESFQRQCSAQNFEIDKLRQEKESAEIEHRVMEREMNELRNRFALSSRNLDNASENIVQHENLICKMRDEIKAKDERMQRLSADHKHSLETLAILLSNPSRYVDSLEASIKERIHEILNENNEKTSELERLRDKLNSESQQLSRQALLYEQATAKIRCLEDEKNRFEVLLRKADADINAYDLSREALSRDKSIMMNFLDRLAKALNLEEISNDVGVDLQTETLLLRAEQLARLENEKLADKTSMVYQLQRRIRNLREQVQRKDLHLDLLRRKLSIQEDNNRVKCILQNERDEANDRIKKLIKQSDRLQLQLSEAKSQIRNLNSQLAEATDFKIMSLERGRKIEDLQKRLIESESLRNKYNRKISLLKEHVRTTGETIDTERNINEQSLQFLRDELAKFKQNLSDVQRKEAQLQNFKHSIAKILGVSSLIPDYELISRLQKLVDAHHDFTLVSKRYDDPMLRLASRSPTGGSRCTRTPDRSRYDDSGYIDGVDLDV</sequence>
<feature type="region of interest" description="Disordered" evidence="2">
    <location>
        <begin position="668"/>
        <end position="691"/>
    </location>
</feature>
<feature type="coiled-coil region" evidence="1">
    <location>
        <begin position="321"/>
        <end position="383"/>
    </location>
</feature>
<dbReference type="Proteomes" id="UP001153636">
    <property type="component" value="Chromosome 5"/>
</dbReference>
<dbReference type="AlphaFoldDB" id="A0A9P0CZ17"/>
<feature type="compositionally biased region" description="Basic and acidic residues" evidence="2">
    <location>
        <begin position="682"/>
        <end position="691"/>
    </location>
</feature>
<dbReference type="EMBL" id="OV651817">
    <property type="protein sequence ID" value="CAH1110879.1"/>
    <property type="molecule type" value="Genomic_DNA"/>
</dbReference>
<keyword evidence="4" id="KW-1185">Reference proteome</keyword>
<reference evidence="3" key="1">
    <citation type="submission" date="2022-01" db="EMBL/GenBank/DDBJ databases">
        <authorList>
            <person name="King R."/>
        </authorList>
    </citation>
    <scope>NUCLEOTIDE SEQUENCE</scope>
</reference>
<evidence type="ECO:0000313" key="3">
    <source>
        <dbReference type="EMBL" id="CAH1110879.1"/>
    </source>
</evidence>
<evidence type="ECO:0008006" key="5">
    <source>
        <dbReference type="Google" id="ProtNLM"/>
    </source>
</evidence>
<dbReference type="PANTHER" id="PTHR18863:SF6">
    <property type="entry name" value="COILED-COIL DOMAIN-CONTAINING PROTEIN 170"/>
    <property type="match status" value="1"/>
</dbReference>
<evidence type="ECO:0000313" key="4">
    <source>
        <dbReference type="Proteomes" id="UP001153636"/>
    </source>
</evidence>
<feature type="coiled-coil region" evidence="1">
    <location>
        <begin position="445"/>
        <end position="615"/>
    </location>
</feature>
<feature type="compositionally biased region" description="Polar residues" evidence="2">
    <location>
        <begin position="672"/>
        <end position="681"/>
    </location>
</feature>
<dbReference type="InterPro" id="IPR039139">
    <property type="entry name" value="CCDC170-like"/>
</dbReference>
<name>A0A9P0CZ17_9CUCU</name>
<dbReference type="PANTHER" id="PTHR18863">
    <property type="entry name" value="TSEC-2-RELATED"/>
    <property type="match status" value="1"/>
</dbReference>
<gene>
    <name evidence="3" type="ORF">PSYICH_LOCUS11448</name>
</gene>
<dbReference type="OrthoDB" id="5832575at2759"/>
<proteinExistence type="predicted"/>